<sequence>MIGTRRCEENGKCQYSYHYIDGSYTMGNLAQETLINDNDGTNITQPNVIIGCGHKNTYHPRPREGIPGIIGLNTGLRVLHQYLHNYLTNTFLIA</sequence>
<accession>A0A7J6VNK7</accession>
<dbReference type="AlphaFoldDB" id="A0A7J6VNK7"/>
<dbReference type="SUPFAM" id="SSF50630">
    <property type="entry name" value="Acid proteases"/>
    <property type="match status" value="1"/>
</dbReference>
<protein>
    <recommendedName>
        <fullName evidence="4">Xylanase inhibitor N-terminal domain-containing protein</fullName>
    </recommendedName>
</protein>
<dbReference type="InterPro" id="IPR021109">
    <property type="entry name" value="Peptidase_aspartic_dom_sf"/>
</dbReference>
<dbReference type="Proteomes" id="UP000554482">
    <property type="component" value="Unassembled WGS sequence"/>
</dbReference>
<evidence type="ECO:0000313" key="5">
    <source>
        <dbReference type="EMBL" id="KAF5185942.1"/>
    </source>
</evidence>
<comment type="similarity">
    <text evidence="1">Belongs to the peptidase A1 family.</text>
</comment>
<name>A0A7J6VNK7_THATH</name>
<reference evidence="5 6" key="1">
    <citation type="submission" date="2020-06" db="EMBL/GenBank/DDBJ databases">
        <title>Transcriptomic and genomic resources for Thalictrum thalictroides and T. hernandezii: Facilitating candidate gene discovery in an emerging model plant lineage.</title>
        <authorList>
            <person name="Arias T."/>
            <person name="Riano-Pachon D.M."/>
            <person name="Di Stilio V.S."/>
        </authorList>
    </citation>
    <scope>NUCLEOTIDE SEQUENCE [LARGE SCALE GENOMIC DNA]</scope>
    <source>
        <strain evidence="6">cv. WT478/WT964</strain>
        <tissue evidence="5">Leaves</tissue>
    </source>
</reference>
<keyword evidence="2" id="KW-0645">Protease</keyword>
<proteinExistence type="inferred from homology"/>
<dbReference type="PANTHER" id="PTHR47967:SF128">
    <property type="entry name" value="ASPARTIC PROTEINASE CDR1-LIKE"/>
    <property type="match status" value="1"/>
</dbReference>
<dbReference type="GO" id="GO:0005576">
    <property type="term" value="C:extracellular region"/>
    <property type="evidence" value="ECO:0007669"/>
    <property type="project" value="TreeGrafter"/>
</dbReference>
<evidence type="ECO:0000259" key="4">
    <source>
        <dbReference type="Pfam" id="PF14543"/>
    </source>
</evidence>
<dbReference type="Pfam" id="PF14543">
    <property type="entry name" value="TAXi_N"/>
    <property type="match status" value="1"/>
</dbReference>
<dbReference type="PANTHER" id="PTHR47967">
    <property type="entry name" value="OS07G0603500 PROTEIN-RELATED"/>
    <property type="match status" value="1"/>
</dbReference>
<evidence type="ECO:0000256" key="2">
    <source>
        <dbReference type="ARBA" id="ARBA00022670"/>
    </source>
</evidence>
<dbReference type="InterPro" id="IPR051708">
    <property type="entry name" value="Plant_Aspart_Prot_A1"/>
</dbReference>
<gene>
    <name evidence="5" type="ORF">FRX31_024477</name>
</gene>
<dbReference type="EMBL" id="JABWDY010030038">
    <property type="protein sequence ID" value="KAF5185942.1"/>
    <property type="molecule type" value="Genomic_DNA"/>
</dbReference>
<dbReference type="Gene3D" id="2.40.70.10">
    <property type="entry name" value="Acid Proteases"/>
    <property type="match status" value="1"/>
</dbReference>
<keyword evidence="3" id="KW-0378">Hydrolase</keyword>
<evidence type="ECO:0000256" key="1">
    <source>
        <dbReference type="ARBA" id="ARBA00007447"/>
    </source>
</evidence>
<evidence type="ECO:0000256" key="3">
    <source>
        <dbReference type="ARBA" id="ARBA00022801"/>
    </source>
</evidence>
<keyword evidence="6" id="KW-1185">Reference proteome</keyword>
<dbReference type="GO" id="GO:0008233">
    <property type="term" value="F:peptidase activity"/>
    <property type="evidence" value="ECO:0007669"/>
    <property type="project" value="UniProtKB-KW"/>
</dbReference>
<feature type="domain" description="Xylanase inhibitor N-terminal" evidence="4">
    <location>
        <begin position="5"/>
        <end position="91"/>
    </location>
</feature>
<organism evidence="5 6">
    <name type="scientific">Thalictrum thalictroides</name>
    <name type="common">Rue-anemone</name>
    <name type="synonym">Anemone thalictroides</name>
    <dbReference type="NCBI Taxonomy" id="46969"/>
    <lineage>
        <taxon>Eukaryota</taxon>
        <taxon>Viridiplantae</taxon>
        <taxon>Streptophyta</taxon>
        <taxon>Embryophyta</taxon>
        <taxon>Tracheophyta</taxon>
        <taxon>Spermatophyta</taxon>
        <taxon>Magnoliopsida</taxon>
        <taxon>Ranunculales</taxon>
        <taxon>Ranunculaceae</taxon>
        <taxon>Thalictroideae</taxon>
        <taxon>Thalictrum</taxon>
    </lineage>
</organism>
<dbReference type="GO" id="GO:0006508">
    <property type="term" value="P:proteolysis"/>
    <property type="evidence" value="ECO:0007669"/>
    <property type="project" value="UniProtKB-KW"/>
</dbReference>
<comment type="caution">
    <text evidence="5">The sequence shown here is derived from an EMBL/GenBank/DDBJ whole genome shotgun (WGS) entry which is preliminary data.</text>
</comment>
<dbReference type="InterPro" id="IPR032861">
    <property type="entry name" value="TAXi_N"/>
</dbReference>
<evidence type="ECO:0000313" key="6">
    <source>
        <dbReference type="Proteomes" id="UP000554482"/>
    </source>
</evidence>